<feature type="domain" description="Secretion system C-terminal sorting" evidence="1">
    <location>
        <begin position="194"/>
        <end position="268"/>
    </location>
</feature>
<keyword evidence="3" id="KW-1185">Reference proteome</keyword>
<dbReference type="Pfam" id="PF18962">
    <property type="entry name" value="Por_Secre_tail"/>
    <property type="match status" value="1"/>
</dbReference>
<reference evidence="2 3" key="1">
    <citation type="submission" date="2016-08" db="EMBL/GenBank/DDBJ databases">
        <authorList>
            <person name="Seilhamer J.J."/>
        </authorList>
    </citation>
    <scope>NUCLEOTIDE SEQUENCE [LARGE SCALE GENOMIC DNA]</scope>
    <source>
        <strain evidence="2 3">A37T2</strain>
    </source>
</reference>
<dbReference type="NCBIfam" id="TIGR04183">
    <property type="entry name" value="Por_Secre_tail"/>
    <property type="match status" value="1"/>
</dbReference>
<evidence type="ECO:0000313" key="2">
    <source>
        <dbReference type="EMBL" id="SCC04407.1"/>
    </source>
</evidence>
<dbReference type="InterPro" id="IPR026444">
    <property type="entry name" value="Secre_tail"/>
</dbReference>
<dbReference type="EMBL" id="FMAR01000003">
    <property type="protein sequence ID" value="SCC04407.1"/>
    <property type="molecule type" value="Genomic_DNA"/>
</dbReference>
<organism evidence="2 3">
    <name type="scientific">Chitinophaga costaii</name>
    <dbReference type="NCBI Taxonomy" id="1335309"/>
    <lineage>
        <taxon>Bacteria</taxon>
        <taxon>Pseudomonadati</taxon>
        <taxon>Bacteroidota</taxon>
        <taxon>Chitinophagia</taxon>
        <taxon>Chitinophagales</taxon>
        <taxon>Chitinophagaceae</taxon>
        <taxon>Chitinophaga</taxon>
    </lineage>
</organism>
<dbReference type="RefSeq" id="WP_089709655.1">
    <property type="nucleotide sequence ID" value="NZ_FMAR01000003.1"/>
</dbReference>
<name>A0A1C4BC28_9BACT</name>
<sequence>MVYTDLVTGDQLSGLNSLFNANIGSNYNFYLGGVAKYPDLSYTVYGLINHGNKTAAASIIDATIRGTVLSGMFSEYATNTGTVYPQGVRPSTFSACALIDFVWLKNGFDYDKGFPHVVNVFNGARGVSNIRFDEQNLNITANNGHYSFTGSFLNQPTTLTLDTTLVAPVPLGAPEQVATHPGSGDLCISWWKFYPNPLRDYLNVTFYLSRPERVLLRIFDQAGRPRAARYERLSQGTHQMVFDTHRYAAGVYYCNLTTSGEKKCGKFIKIP</sequence>
<protein>
    <submittedName>
        <fullName evidence="2">Por secretion system C-terminal sorting domain-containing protein</fullName>
    </submittedName>
</protein>
<dbReference type="Proteomes" id="UP000242818">
    <property type="component" value="Unassembled WGS sequence"/>
</dbReference>
<dbReference type="OrthoDB" id="1045962at2"/>
<evidence type="ECO:0000259" key="1">
    <source>
        <dbReference type="Pfam" id="PF18962"/>
    </source>
</evidence>
<accession>A0A1C4BC28</accession>
<dbReference type="STRING" id="1335309.GA0116948_10330"/>
<gene>
    <name evidence="2" type="ORF">GA0116948_10330</name>
</gene>
<dbReference type="AlphaFoldDB" id="A0A1C4BC28"/>
<proteinExistence type="predicted"/>
<evidence type="ECO:0000313" key="3">
    <source>
        <dbReference type="Proteomes" id="UP000242818"/>
    </source>
</evidence>